<dbReference type="Proteomes" id="UP000815325">
    <property type="component" value="Unassembled WGS sequence"/>
</dbReference>
<evidence type="ECO:0000313" key="2">
    <source>
        <dbReference type="Proteomes" id="UP000815325"/>
    </source>
</evidence>
<gene>
    <name evidence="1" type="ORF">DUNSADRAFT_17497</name>
</gene>
<evidence type="ECO:0000313" key="1">
    <source>
        <dbReference type="EMBL" id="KAF5828517.1"/>
    </source>
</evidence>
<dbReference type="EMBL" id="MU070293">
    <property type="protein sequence ID" value="KAF5828517.1"/>
    <property type="molecule type" value="Genomic_DNA"/>
</dbReference>
<sequence length="102" mass="11169">RPGSQDCPELQDVFQFGRGIVQLHTVGPGASFSSVFPEHTLEGSAMTAAAYFTLERSRGHGFAVLLRECCSIDPRLRPTFTQIVQRLGALEPEVMQAAQHLV</sequence>
<reference evidence="1" key="1">
    <citation type="submission" date="2017-08" db="EMBL/GenBank/DDBJ databases">
        <authorList>
            <person name="Polle J.E."/>
            <person name="Barry K."/>
            <person name="Cushman J."/>
            <person name="Schmutz J."/>
            <person name="Tran D."/>
            <person name="Hathwaick L.T."/>
            <person name="Yim W.C."/>
            <person name="Jenkins J."/>
            <person name="Mckie-Krisberg Z.M."/>
            <person name="Prochnik S."/>
            <person name="Lindquist E."/>
            <person name="Dockter R.B."/>
            <person name="Adam C."/>
            <person name="Molina H."/>
            <person name="Bunkerborg J."/>
            <person name="Jin E."/>
            <person name="Buchheim M."/>
            <person name="Magnuson J."/>
        </authorList>
    </citation>
    <scope>NUCLEOTIDE SEQUENCE</scope>
    <source>
        <strain evidence="1">CCAP 19/18</strain>
    </source>
</reference>
<feature type="non-terminal residue" evidence="1">
    <location>
        <position position="1"/>
    </location>
</feature>
<keyword evidence="2" id="KW-1185">Reference proteome</keyword>
<name>A0ABQ7G1P0_DUNSA</name>
<protein>
    <submittedName>
        <fullName evidence="1">Uncharacterized protein</fullName>
    </submittedName>
</protein>
<comment type="caution">
    <text evidence="1">The sequence shown here is derived from an EMBL/GenBank/DDBJ whole genome shotgun (WGS) entry which is preliminary data.</text>
</comment>
<organism evidence="1 2">
    <name type="scientific">Dunaliella salina</name>
    <name type="common">Green alga</name>
    <name type="synonym">Protococcus salinus</name>
    <dbReference type="NCBI Taxonomy" id="3046"/>
    <lineage>
        <taxon>Eukaryota</taxon>
        <taxon>Viridiplantae</taxon>
        <taxon>Chlorophyta</taxon>
        <taxon>core chlorophytes</taxon>
        <taxon>Chlorophyceae</taxon>
        <taxon>CS clade</taxon>
        <taxon>Chlamydomonadales</taxon>
        <taxon>Dunaliellaceae</taxon>
        <taxon>Dunaliella</taxon>
    </lineage>
</organism>
<proteinExistence type="predicted"/>
<accession>A0ABQ7G1P0</accession>